<dbReference type="Proteomes" id="UP000441717">
    <property type="component" value="Unassembled WGS sequence"/>
</dbReference>
<sequence>MGVTAVEGKKALELMPDGTFLNSGQTSGDTERLPAAPEKAQEDRFLTPALEKLSKTARIYDYRFHFKIHEATGRIMVQIIDQETGEVLNEIPPEKILDLVAHIQKLMGLLVDEKV</sequence>
<protein>
    <submittedName>
        <fullName evidence="2">Flagellar biosynthesis protein FlaG</fullName>
    </submittedName>
</protein>
<keyword evidence="2" id="KW-0966">Cell projection</keyword>
<evidence type="ECO:0000313" key="2">
    <source>
        <dbReference type="EMBL" id="MQL51462.1"/>
    </source>
</evidence>
<evidence type="ECO:0000256" key="1">
    <source>
        <dbReference type="SAM" id="MobiDB-lite"/>
    </source>
</evidence>
<dbReference type="AlphaFoldDB" id="A0A6N7IN97"/>
<feature type="region of interest" description="Disordered" evidence="1">
    <location>
        <begin position="16"/>
        <end position="39"/>
    </location>
</feature>
<reference evidence="2 3" key="1">
    <citation type="submission" date="2019-10" db="EMBL/GenBank/DDBJ databases">
        <title>Comparative genomics of sulfur disproportionating microorganisms.</title>
        <authorList>
            <person name="Ward L.M."/>
            <person name="Bertran E."/>
            <person name="Johnston D."/>
        </authorList>
    </citation>
    <scope>NUCLEOTIDE SEQUENCE [LARGE SCALE GENOMIC DNA]</scope>
    <source>
        <strain evidence="2 3">DSM 14055</strain>
    </source>
</reference>
<accession>A0A6N7IN97</accession>
<evidence type="ECO:0000313" key="3">
    <source>
        <dbReference type="Proteomes" id="UP000441717"/>
    </source>
</evidence>
<keyword evidence="2" id="KW-0282">Flagellum</keyword>
<dbReference type="Pfam" id="PF03646">
    <property type="entry name" value="FlaG"/>
    <property type="match status" value="1"/>
</dbReference>
<dbReference type="RefSeq" id="WP_152945389.1">
    <property type="nucleotide sequence ID" value="NZ_WHYR01000007.1"/>
</dbReference>
<keyword evidence="3" id="KW-1185">Reference proteome</keyword>
<dbReference type="InterPro" id="IPR035924">
    <property type="entry name" value="FlaG-like_sf"/>
</dbReference>
<comment type="caution">
    <text evidence="2">The sequence shown here is derived from an EMBL/GenBank/DDBJ whole genome shotgun (WGS) entry which is preliminary data.</text>
</comment>
<dbReference type="PANTHER" id="PTHR37166">
    <property type="entry name" value="PROTEIN FLAG"/>
    <property type="match status" value="1"/>
</dbReference>
<keyword evidence="2" id="KW-0969">Cilium</keyword>
<dbReference type="InterPro" id="IPR005186">
    <property type="entry name" value="FlaG"/>
</dbReference>
<gene>
    <name evidence="2" type="ORF">GFC01_04125</name>
</gene>
<name>A0A6N7IN97_9FIRM</name>
<proteinExistence type="predicted"/>
<dbReference type="Gene3D" id="3.30.160.170">
    <property type="entry name" value="FlaG-like"/>
    <property type="match status" value="1"/>
</dbReference>
<dbReference type="PANTHER" id="PTHR37166:SF1">
    <property type="entry name" value="PROTEIN FLAG"/>
    <property type="match status" value="1"/>
</dbReference>
<dbReference type="EMBL" id="WHYR01000007">
    <property type="protein sequence ID" value="MQL51462.1"/>
    <property type="molecule type" value="Genomic_DNA"/>
</dbReference>
<organism evidence="2 3">
    <name type="scientific">Desulfofundulus thermobenzoicus</name>
    <dbReference type="NCBI Taxonomy" id="29376"/>
    <lineage>
        <taxon>Bacteria</taxon>
        <taxon>Bacillati</taxon>
        <taxon>Bacillota</taxon>
        <taxon>Clostridia</taxon>
        <taxon>Eubacteriales</taxon>
        <taxon>Peptococcaceae</taxon>
        <taxon>Desulfofundulus</taxon>
    </lineage>
</organism>
<dbReference type="OrthoDB" id="9799867at2"/>
<dbReference type="SUPFAM" id="SSF160214">
    <property type="entry name" value="FlaG-like"/>
    <property type="match status" value="1"/>
</dbReference>